<feature type="signal peptide" evidence="2">
    <location>
        <begin position="1"/>
        <end position="29"/>
    </location>
</feature>
<dbReference type="InterPro" id="IPR013736">
    <property type="entry name" value="Xaa-Pro_dipept_C"/>
</dbReference>
<dbReference type="PANTHER" id="PTHR43056:SF10">
    <property type="entry name" value="COCE_NOND FAMILY, PUTATIVE (AFU_ORTHOLOGUE AFUA_7G00600)-RELATED"/>
    <property type="match status" value="1"/>
</dbReference>
<evidence type="ECO:0000259" key="3">
    <source>
        <dbReference type="SMART" id="SM00939"/>
    </source>
</evidence>
<dbReference type="SUPFAM" id="SSF49785">
    <property type="entry name" value="Galactose-binding domain-like"/>
    <property type="match status" value="1"/>
</dbReference>
<evidence type="ECO:0000313" key="4">
    <source>
        <dbReference type="EMBL" id="CAJ0778622.1"/>
    </source>
</evidence>
<dbReference type="GO" id="GO:0016787">
    <property type="term" value="F:hydrolase activity"/>
    <property type="evidence" value="ECO:0007669"/>
    <property type="project" value="UniProtKB-KW"/>
</dbReference>
<dbReference type="InterPro" id="IPR005674">
    <property type="entry name" value="CocE/Ser_esterase"/>
</dbReference>
<feature type="domain" description="Xaa-Pro dipeptidyl-peptidase C-terminal" evidence="3">
    <location>
        <begin position="398"/>
        <end position="658"/>
    </location>
</feature>
<feature type="chain" id="PRO_5047199772" evidence="2">
    <location>
        <begin position="30"/>
        <end position="668"/>
    </location>
</feature>
<dbReference type="Gene3D" id="3.40.50.1820">
    <property type="entry name" value="alpha/beta hydrolase"/>
    <property type="match status" value="1"/>
</dbReference>
<gene>
    <name evidence="4" type="primary">cocE</name>
    <name evidence="4" type="ORF">LMG7141_00778</name>
</gene>
<dbReference type="PROSITE" id="PS51257">
    <property type="entry name" value="PROKAR_LIPOPROTEIN"/>
    <property type="match status" value="1"/>
</dbReference>
<proteinExistence type="predicted"/>
<protein>
    <submittedName>
        <fullName evidence="4">Cocaine esterase</fullName>
        <ecNumber evidence="4">3.1.1.84</ecNumber>
    </submittedName>
</protein>
<dbReference type="EMBL" id="CATYWO010000001">
    <property type="protein sequence ID" value="CAJ0778622.1"/>
    <property type="molecule type" value="Genomic_DNA"/>
</dbReference>
<dbReference type="InterPro" id="IPR008979">
    <property type="entry name" value="Galactose-bd-like_sf"/>
</dbReference>
<keyword evidence="1 4" id="KW-0378">Hydrolase</keyword>
<dbReference type="SMART" id="SM00939">
    <property type="entry name" value="PepX_C"/>
    <property type="match status" value="1"/>
</dbReference>
<keyword evidence="2" id="KW-0732">Signal</keyword>
<dbReference type="InterPro" id="IPR000383">
    <property type="entry name" value="Xaa-Pro-like_dom"/>
</dbReference>
<dbReference type="InterPro" id="IPR029058">
    <property type="entry name" value="AB_hydrolase_fold"/>
</dbReference>
<dbReference type="NCBIfam" id="TIGR00976">
    <property type="entry name" value="CocE_NonD"/>
    <property type="match status" value="1"/>
</dbReference>
<dbReference type="Proteomes" id="UP001189616">
    <property type="component" value="Unassembled WGS sequence"/>
</dbReference>
<dbReference type="RefSeq" id="WP_316655403.1">
    <property type="nucleotide sequence ID" value="NZ_CATYWO010000001.1"/>
</dbReference>
<dbReference type="EC" id="3.1.1.84" evidence="4"/>
<sequence>MQMGTLRARPVRRLILPLLCAALALSGCGGDGASSVATQNTAPADSNATSTSAVPGAANWTTLGTRATLAQPGTSITSNAGARWVDYNPPMQYAGVARQPTQYVTMPDGTKLAAYVTLPADAAGNPAAGPFPTVLVQTSYNGGNAQYEASIGAALGAADPYIVQHGYATVVVDVRGTGQSQGSWDAFGADEQSDYGHVVDWVMQQPWSNGAIGLYGVSYLGITTVITAAQNHPAVKAAFPIVPIGDGYRDIVFTGGQTNLTFIPAWFGLVSVLSLTDPTLVTDPAIGLPTVLQHLVSAVTTFQLPTMLQALVGTTATAYDGAFWATRSPLETDGKIQVPTFVVGGLHDLFQRSEPLTYETIKTQAPAKLLIGPWTHLQAAIGSGLPADDVPPLNHIELQWFDQYVKGMAAGADALPNVTQYMTGYGHYATATDWPHPQVQALPLFLRGDRSLSATAPAADEAFNLVPQVPLNGACSISLSQWTAGLTGFIPLPCQTDDTLAEAADVKFETPPMQTDMVINGPIEADVWISTTALDAGVSVRIDDVDAAGNVTPLTDGLQTASLRAVDASRSRTMNGLMIQPWHPFTPSSAQPLMPGQPVLVPVEVFPSSALIASGHKLRVAVGASNLPQGVPPLPTLLNSLAGVLTIYSDAAHPSKVVLPVVPASVLQ</sequence>
<evidence type="ECO:0000313" key="5">
    <source>
        <dbReference type="Proteomes" id="UP001189616"/>
    </source>
</evidence>
<dbReference type="Pfam" id="PF08530">
    <property type="entry name" value="PepX_C"/>
    <property type="match status" value="1"/>
</dbReference>
<evidence type="ECO:0000256" key="1">
    <source>
        <dbReference type="ARBA" id="ARBA00022801"/>
    </source>
</evidence>
<organism evidence="4 5">
    <name type="scientific">Ralstonia condita</name>
    <dbReference type="NCBI Taxonomy" id="3058600"/>
    <lineage>
        <taxon>Bacteria</taxon>
        <taxon>Pseudomonadati</taxon>
        <taxon>Pseudomonadota</taxon>
        <taxon>Betaproteobacteria</taxon>
        <taxon>Burkholderiales</taxon>
        <taxon>Burkholderiaceae</taxon>
        <taxon>Ralstonia</taxon>
    </lineage>
</organism>
<evidence type="ECO:0000256" key="2">
    <source>
        <dbReference type="SAM" id="SignalP"/>
    </source>
</evidence>
<accession>A0ABM9J0P9</accession>
<name>A0ABM9J0P9_9RALS</name>
<dbReference type="Pfam" id="PF02129">
    <property type="entry name" value="Peptidase_S15"/>
    <property type="match status" value="1"/>
</dbReference>
<reference evidence="4 5" key="1">
    <citation type="submission" date="2023-07" db="EMBL/GenBank/DDBJ databases">
        <authorList>
            <person name="Peeters C."/>
        </authorList>
    </citation>
    <scope>NUCLEOTIDE SEQUENCE [LARGE SCALE GENOMIC DNA]</scope>
    <source>
        <strain evidence="4 5">LMG 7141</strain>
    </source>
</reference>
<dbReference type="Gene3D" id="1.10.3020.10">
    <property type="entry name" value="alpha-amino acid ester hydrolase ( Helical cap domain)"/>
    <property type="match status" value="1"/>
</dbReference>
<keyword evidence="5" id="KW-1185">Reference proteome</keyword>
<dbReference type="PANTHER" id="PTHR43056">
    <property type="entry name" value="PEPTIDASE S9 PROLYL OLIGOPEPTIDASE"/>
    <property type="match status" value="1"/>
</dbReference>
<dbReference type="InterPro" id="IPR050585">
    <property type="entry name" value="Xaa-Pro_dipeptidyl-ppase/CocE"/>
</dbReference>
<dbReference type="Gene3D" id="2.60.120.260">
    <property type="entry name" value="Galactose-binding domain-like"/>
    <property type="match status" value="1"/>
</dbReference>
<comment type="caution">
    <text evidence="4">The sequence shown here is derived from an EMBL/GenBank/DDBJ whole genome shotgun (WGS) entry which is preliminary data.</text>
</comment>
<dbReference type="SUPFAM" id="SSF53474">
    <property type="entry name" value="alpha/beta-Hydrolases"/>
    <property type="match status" value="1"/>
</dbReference>